<evidence type="ECO:0000256" key="5">
    <source>
        <dbReference type="ARBA" id="ARBA00023163"/>
    </source>
</evidence>
<evidence type="ECO:0000256" key="6">
    <source>
        <dbReference type="ARBA" id="ARBA00023242"/>
    </source>
</evidence>
<dbReference type="InterPro" id="IPR052360">
    <property type="entry name" value="Transcr_Regulatory_Proteins"/>
</dbReference>
<dbReference type="PANTHER" id="PTHR36206:SF12">
    <property type="entry name" value="ASPERCRYPTIN BIOSYNTHESIS CLUSTER-SPECIFIC TRANSCRIPTION REGULATOR ATNN-RELATED"/>
    <property type="match status" value="1"/>
</dbReference>
<evidence type="ECO:0000256" key="3">
    <source>
        <dbReference type="ARBA" id="ARBA00023015"/>
    </source>
</evidence>
<keyword evidence="3" id="KW-0805">Transcription regulation</keyword>
<dbReference type="GO" id="GO:0003677">
    <property type="term" value="F:DNA binding"/>
    <property type="evidence" value="ECO:0007669"/>
    <property type="project" value="UniProtKB-KW"/>
</dbReference>
<keyword evidence="5" id="KW-0804">Transcription</keyword>
<protein>
    <recommendedName>
        <fullName evidence="9">Transcription factor domain-containing protein</fullName>
    </recommendedName>
</protein>
<reference evidence="7" key="1">
    <citation type="submission" date="2014-12" db="EMBL/GenBank/DDBJ databases">
        <title>Genome Sequence of Valsa Canker Pathogens Uncovers a Specific Adaption of Colonization on Woody Bark.</title>
        <authorList>
            <person name="Yin Z."/>
            <person name="Liu H."/>
            <person name="Gao X."/>
            <person name="Li Z."/>
            <person name="Song N."/>
            <person name="Ke X."/>
            <person name="Dai Q."/>
            <person name="Wu Y."/>
            <person name="Sun Y."/>
            <person name="Xu J.-R."/>
            <person name="Kang Z.K."/>
            <person name="Wang L."/>
            <person name="Huang L."/>
        </authorList>
    </citation>
    <scope>NUCLEOTIDE SEQUENCE [LARGE SCALE GENOMIC DNA]</scope>
    <source>
        <strain evidence="7">03-8</strain>
    </source>
</reference>
<dbReference type="PANTHER" id="PTHR36206">
    <property type="entry name" value="ASPERCRYPTIN BIOSYNTHESIS CLUSTER-SPECIFIC TRANSCRIPTION REGULATOR ATNN-RELATED"/>
    <property type="match status" value="1"/>
</dbReference>
<evidence type="ECO:0000256" key="2">
    <source>
        <dbReference type="ARBA" id="ARBA00022833"/>
    </source>
</evidence>
<sequence length="329" mass="37042">MQGHHALAGSHIRSGSKLLQETVHIQRREHSALGFKRQANCYVPLEIVAAIFAGLDKQAATTIRDYKFETYKDSFIGIMERDNPFLFSSIEEAKDVLEYGRCLFTSSHPTQLLYDDVDSPGTIQGHRAYFTTLMSKYSHALHVFADTRGPLLTPQEDLAVAALQLHVLNTYVYFHIEHLPPAYRLHRNELLPQMKEMIVLGEKLISSISINDDPKHQAASFCLDMGFVIPLYTVASQCQDTTIRRRAISLLRSTSRQEGLWNSLVVATAAERIMEIEESEGEQLTACTDGTVVPTVLQLDATGVRLQYVRPGQEGIKTHVNVVEEVFIW</sequence>
<keyword evidence="2" id="KW-0862">Zinc</keyword>
<keyword evidence="8" id="KW-1185">Reference proteome</keyword>
<evidence type="ECO:0000313" key="7">
    <source>
        <dbReference type="EMBL" id="KUI67936.1"/>
    </source>
</evidence>
<evidence type="ECO:0000313" key="8">
    <source>
        <dbReference type="Proteomes" id="UP000078559"/>
    </source>
</evidence>
<dbReference type="Proteomes" id="UP000078559">
    <property type="component" value="Chromosome 3"/>
</dbReference>
<dbReference type="EMBL" id="CM003100">
    <property type="protein sequence ID" value="KUI67936.1"/>
    <property type="molecule type" value="Genomic_DNA"/>
</dbReference>
<dbReference type="GO" id="GO:0046872">
    <property type="term" value="F:metal ion binding"/>
    <property type="evidence" value="ECO:0007669"/>
    <property type="project" value="UniProtKB-KW"/>
</dbReference>
<proteinExistence type="predicted"/>
<organism evidence="7 8">
    <name type="scientific">Cytospora mali</name>
    <name type="common">Apple Valsa canker fungus</name>
    <name type="synonym">Valsa mali</name>
    <dbReference type="NCBI Taxonomy" id="578113"/>
    <lineage>
        <taxon>Eukaryota</taxon>
        <taxon>Fungi</taxon>
        <taxon>Dikarya</taxon>
        <taxon>Ascomycota</taxon>
        <taxon>Pezizomycotina</taxon>
        <taxon>Sordariomycetes</taxon>
        <taxon>Sordariomycetidae</taxon>
        <taxon>Diaporthales</taxon>
        <taxon>Cytosporaceae</taxon>
        <taxon>Cytospora</taxon>
    </lineage>
</organism>
<dbReference type="OrthoDB" id="3598904at2759"/>
<keyword evidence="1" id="KW-0479">Metal-binding</keyword>
<evidence type="ECO:0000256" key="1">
    <source>
        <dbReference type="ARBA" id="ARBA00022723"/>
    </source>
</evidence>
<name>A0A194VUP5_CYTMA</name>
<keyword evidence="6" id="KW-0539">Nucleus</keyword>
<keyword evidence="4" id="KW-0238">DNA-binding</keyword>
<evidence type="ECO:0008006" key="9">
    <source>
        <dbReference type="Google" id="ProtNLM"/>
    </source>
</evidence>
<evidence type="ECO:0000256" key="4">
    <source>
        <dbReference type="ARBA" id="ARBA00023125"/>
    </source>
</evidence>
<dbReference type="AlphaFoldDB" id="A0A194VUP5"/>
<gene>
    <name evidence="7" type="ORF">VM1G_11480</name>
</gene>
<accession>A0A194VUP5</accession>